<keyword evidence="1" id="KW-0808">Transferase</keyword>
<dbReference type="InterPro" id="IPR016181">
    <property type="entry name" value="Acyl_CoA_acyltransferase"/>
</dbReference>
<dbReference type="InParanoid" id="A0A212RDC6"/>
<evidence type="ECO:0000313" key="5">
    <source>
        <dbReference type="Proteomes" id="UP000197025"/>
    </source>
</evidence>
<dbReference type="Proteomes" id="UP000197025">
    <property type="component" value="Unassembled WGS sequence"/>
</dbReference>
<keyword evidence="5" id="KW-1185">Reference proteome</keyword>
<dbReference type="InterPro" id="IPR050832">
    <property type="entry name" value="Bact_Acetyltransf"/>
</dbReference>
<evidence type="ECO:0000259" key="3">
    <source>
        <dbReference type="PROSITE" id="PS51186"/>
    </source>
</evidence>
<evidence type="ECO:0000313" key="4">
    <source>
        <dbReference type="EMBL" id="SNB70250.1"/>
    </source>
</evidence>
<dbReference type="EMBL" id="FYEK01000044">
    <property type="protein sequence ID" value="SNB70250.1"/>
    <property type="molecule type" value="Genomic_DNA"/>
</dbReference>
<dbReference type="Gene3D" id="3.40.630.30">
    <property type="match status" value="1"/>
</dbReference>
<dbReference type="RefSeq" id="WP_088571844.1">
    <property type="nucleotide sequence ID" value="NZ_FYEK01000044.1"/>
</dbReference>
<evidence type="ECO:0000256" key="2">
    <source>
        <dbReference type="ARBA" id="ARBA00023315"/>
    </source>
</evidence>
<accession>A0A212RDC6</accession>
<dbReference type="NCBIfam" id="NF005840">
    <property type="entry name" value="PRK07757.1"/>
    <property type="match status" value="1"/>
</dbReference>
<gene>
    <name evidence="4" type="ORF">SAMN02746019_00011860</name>
</gene>
<dbReference type="CDD" id="cd04301">
    <property type="entry name" value="NAT_SF"/>
    <property type="match status" value="1"/>
</dbReference>
<protein>
    <submittedName>
        <fullName evidence="4">N-acetylglutamate synthase</fullName>
    </submittedName>
</protein>
<dbReference type="PROSITE" id="PS51186">
    <property type="entry name" value="GNAT"/>
    <property type="match status" value="1"/>
</dbReference>
<dbReference type="GO" id="GO:0016747">
    <property type="term" value="F:acyltransferase activity, transferring groups other than amino-acyl groups"/>
    <property type="evidence" value="ECO:0007669"/>
    <property type="project" value="InterPro"/>
</dbReference>
<dbReference type="AlphaFoldDB" id="A0A212RDC6"/>
<dbReference type="SUPFAM" id="SSF55729">
    <property type="entry name" value="Acyl-CoA N-acyltransferases (Nat)"/>
    <property type="match status" value="1"/>
</dbReference>
<organism evidence="4 5">
    <name type="scientific">Thermoflexus hugenholtzii JAD2</name>
    <dbReference type="NCBI Taxonomy" id="877466"/>
    <lineage>
        <taxon>Bacteria</taxon>
        <taxon>Bacillati</taxon>
        <taxon>Chloroflexota</taxon>
        <taxon>Thermoflexia</taxon>
        <taxon>Thermoflexales</taxon>
        <taxon>Thermoflexaceae</taxon>
        <taxon>Thermoflexus</taxon>
    </lineage>
</organism>
<dbReference type="OrthoDB" id="9793138at2"/>
<dbReference type="InterPro" id="IPR000182">
    <property type="entry name" value="GNAT_dom"/>
</dbReference>
<proteinExistence type="predicted"/>
<feature type="domain" description="N-acetyltransferase" evidence="3">
    <location>
        <begin position="2"/>
        <end position="143"/>
    </location>
</feature>
<sequence>MVRIRPARPEDIPALFGLVDAYARRGLLLPRSEEEIAATLSDWVVAEAEGRMVGCGSLVWMSPTLVEIRSLAVAEDYQGNGAGGAIVQALVRRARAAGARVVFALTRAVPFFERLGFAVTERERFPEKVWRDCVRCPLRERCDEVAVVYAFPEDEA</sequence>
<dbReference type="Pfam" id="PF00583">
    <property type="entry name" value="Acetyltransf_1"/>
    <property type="match status" value="1"/>
</dbReference>
<evidence type="ECO:0000256" key="1">
    <source>
        <dbReference type="ARBA" id="ARBA00022679"/>
    </source>
</evidence>
<name>A0A212RDC6_9CHLR</name>
<dbReference type="PANTHER" id="PTHR43877">
    <property type="entry name" value="AMINOALKYLPHOSPHONATE N-ACETYLTRANSFERASE-RELATED-RELATED"/>
    <property type="match status" value="1"/>
</dbReference>
<reference evidence="5" key="1">
    <citation type="submission" date="2017-06" db="EMBL/GenBank/DDBJ databases">
        <authorList>
            <person name="Varghese N."/>
            <person name="Submissions S."/>
        </authorList>
    </citation>
    <scope>NUCLEOTIDE SEQUENCE [LARGE SCALE GENOMIC DNA]</scope>
    <source>
        <strain evidence="5">JAD2</strain>
    </source>
</reference>
<keyword evidence="2" id="KW-0012">Acyltransferase</keyword>